<evidence type="ECO:0000256" key="1">
    <source>
        <dbReference type="SAM" id="MobiDB-lite"/>
    </source>
</evidence>
<evidence type="ECO:0000259" key="2">
    <source>
        <dbReference type="Pfam" id="PF25273"/>
    </source>
</evidence>
<protein>
    <recommendedName>
        <fullName evidence="2">DUF7869 domain-containing protein</fullName>
    </recommendedName>
</protein>
<organism evidence="3">
    <name type="scientific">Clastoptera arizonana</name>
    <name type="common">Arizona spittle bug</name>
    <dbReference type="NCBI Taxonomy" id="38151"/>
    <lineage>
        <taxon>Eukaryota</taxon>
        <taxon>Metazoa</taxon>
        <taxon>Ecdysozoa</taxon>
        <taxon>Arthropoda</taxon>
        <taxon>Hexapoda</taxon>
        <taxon>Insecta</taxon>
        <taxon>Pterygota</taxon>
        <taxon>Neoptera</taxon>
        <taxon>Paraneoptera</taxon>
        <taxon>Hemiptera</taxon>
        <taxon>Auchenorrhyncha</taxon>
        <taxon>Cercopoidea</taxon>
        <taxon>Clastopteridae</taxon>
        <taxon>Clastoptera</taxon>
    </lineage>
</organism>
<evidence type="ECO:0000313" key="3">
    <source>
        <dbReference type="EMBL" id="JAS35437.1"/>
    </source>
</evidence>
<feature type="compositionally biased region" description="Acidic residues" evidence="1">
    <location>
        <begin position="293"/>
        <end position="311"/>
    </location>
</feature>
<proteinExistence type="predicted"/>
<sequence>MTFSFDCQKNQCPKIPDQASYYLRQLYIYNFTICEGTSKDPQTKDKIFSYVWLENQYKKGSNQIASALYHRLLNTDLTGVHIIKVAADGCGGQNKNKIVIGMLNKFLAQDAPQSVKKVVLIFPVVGHSFIPPDKVFGRMEGKIKKHTTLLTDKEYIEIFKSCATVIRLGQECSMLDWKEAVSATLRELKDWHFRLRPTKRILIIKTKQGNLKLRGETNYNFDSGVGKSINKLGKQLSTLNPKPVKEDVPIKKLKLKDLNTLLAKHFTKEWENNQDLTFFKNLFDQQKALSDPQDNESDIGEIDDTNEELAI</sequence>
<name>A0A1B6EC16_9HEMI</name>
<feature type="domain" description="DUF7869" evidence="2">
    <location>
        <begin position="44"/>
        <end position="191"/>
    </location>
</feature>
<dbReference type="EMBL" id="GEDC01001861">
    <property type="protein sequence ID" value="JAS35437.1"/>
    <property type="molecule type" value="Transcribed_RNA"/>
</dbReference>
<dbReference type="PANTHER" id="PTHR34415:SF1">
    <property type="entry name" value="INTEGRASE CATALYTIC DOMAIN-CONTAINING PROTEIN"/>
    <property type="match status" value="1"/>
</dbReference>
<dbReference type="PANTHER" id="PTHR34415">
    <property type="entry name" value="INTEGRASE CATALYTIC DOMAIN-CONTAINING PROTEIN"/>
    <property type="match status" value="1"/>
</dbReference>
<feature type="region of interest" description="Disordered" evidence="1">
    <location>
        <begin position="289"/>
        <end position="311"/>
    </location>
</feature>
<dbReference type="InterPro" id="IPR057191">
    <property type="entry name" value="DUF7869"/>
</dbReference>
<reference evidence="3" key="1">
    <citation type="submission" date="2015-12" db="EMBL/GenBank/DDBJ databases">
        <title>De novo transcriptome assembly of four potential Pierce s Disease insect vectors from Arizona vineyards.</title>
        <authorList>
            <person name="Tassone E.E."/>
        </authorList>
    </citation>
    <scope>NUCLEOTIDE SEQUENCE</scope>
</reference>
<dbReference type="Pfam" id="PF25273">
    <property type="entry name" value="DUF7869"/>
    <property type="match status" value="1"/>
</dbReference>
<accession>A0A1B6EC16</accession>
<gene>
    <name evidence="3" type="ORF">g.2678</name>
</gene>
<dbReference type="AlphaFoldDB" id="A0A1B6EC16"/>